<dbReference type="STRING" id="3469.A0A4Y7JZ44"/>
<organism evidence="12 13">
    <name type="scientific">Papaver somniferum</name>
    <name type="common">Opium poppy</name>
    <dbReference type="NCBI Taxonomy" id="3469"/>
    <lineage>
        <taxon>Eukaryota</taxon>
        <taxon>Viridiplantae</taxon>
        <taxon>Streptophyta</taxon>
        <taxon>Embryophyta</taxon>
        <taxon>Tracheophyta</taxon>
        <taxon>Spermatophyta</taxon>
        <taxon>Magnoliopsida</taxon>
        <taxon>Ranunculales</taxon>
        <taxon>Papaveraceae</taxon>
        <taxon>Papaveroideae</taxon>
        <taxon>Papaver</taxon>
    </lineage>
</organism>
<accession>A0A4Y7JZ44</accession>
<evidence type="ECO:0000256" key="10">
    <source>
        <dbReference type="ARBA" id="ARBA00023242"/>
    </source>
</evidence>
<dbReference type="GO" id="GO:0000993">
    <property type="term" value="F:RNA polymerase II complex binding"/>
    <property type="evidence" value="ECO:0007669"/>
    <property type="project" value="TreeGrafter"/>
</dbReference>
<evidence type="ECO:0000256" key="9">
    <source>
        <dbReference type="ARBA" id="ARBA00023163"/>
    </source>
</evidence>
<dbReference type="Gramene" id="RZC66353">
    <property type="protein sequence ID" value="RZC66353"/>
    <property type="gene ID" value="C5167_010051"/>
</dbReference>
<reference evidence="12 13" key="1">
    <citation type="journal article" date="2018" name="Science">
        <title>The opium poppy genome and morphinan production.</title>
        <authorList>
            <person name="Guo L."/>
            <person name="Winzer T."/>
            <person name="Yang X."/>
            <person name="Li Y."/>
            <person name="Ning Z."/>
            <person name="He Z."/>
            <person name="Teodor R."/>
            <person name="Lu Y."/>
            <person name="Bowser T.A."/>
            <person name="Graham I.A."/>
            <person name="Ye K."/>
        </authorList>
    </citation>
    <scope>NUCLEOTIDE SEQUENCE [LARGE SCALE GENOMIC DNA]</scope>
    <source>
        <strain evidence="13">cv. HN1</strain>
        <tissue evidence="12">Leaves</tissue>
    </source>
</reference>
<proteinExistence type="inferred from homology"/>
<keyword evidence="13" id="KW-1185">Reference proteome</keyword>
<keyword evidence="5 11" id="KW-0479">Metal-binding</keyword>
<keyword evidence="7 11" id="KW-0862">Zinc</keyword>
<dbReference type="PANTHER" id="PTHR20934">
    <property type="entry name" value="TRANSCRIPTION ELONGATION FACTOR 1 HOMOLOG"/>
    <property type="match status" value="1"/>
</dbReference>
<evidence type="ECO:0000256" key="8">
    <source>
        <dbReference type="ARBA" id="ARBA00023015"/>
    </source>
</evidence>
<dbReference type="EMBL" id="CM010720">
    <property type="protein sequence ID" value="RZC66353.1"/>
    <property type="molecule type" value="Genomic_DNA"/>
</dbReference>
<evidence type="ECO:0000256" key="3">
    <source>
        <dbReference type="ARBA" id="ARBA00009730"/>
    </source>
</evidence>
<dbReference type="InterPro" id="IPR038567">
    <property type="entry name" value="T_Elf1_sf"/>
</dbReference>
<dbReference type="GO" id="GO:0006368">
    <property type="term" value="P:transcription elongation by RNA polymerase II"/>
    <property type="evidence" value="ECO:0007669"/>
    <property type="project" value="TreeGrafter"/>
</dbReference>
<evidence type="ECO:0000256" key="2">
    <source>
        <dbReference type="ARBA" id="ARBA00004123"/>
    </source>
</evidence>
<sequence>MARKKSRTKPAPKKRLEKLDKVFSCPFCNHMYGVECAIDKKLRIGTAVCCICDAHYSTKIHHLTEAIDIYSEWIDECERVNNAEEEQVF</sequence>
<dbReference type="Pfam" id="PF05129">
    <property type="entry name" value="Zn_ribbon_Elf1"/>
    <property type="match status" value="1"/>
</dbReference>
<evidence type="ECO:0000256" key="11">
    <source>
        <dbReference type="RuleBase" id="RU364033"/>
    </source>
</evidence>
<evidence type="ECO:0000256" key="5">
    <source>
        <dbReference type="ARBA" id="ARBA00022723"/>
    </source>
</evidence>
<protein>
    <recommendedName>
        <fullName evidence="4 11">Transcription elongation factor 1 homolog</fullName>
    </recommendedName>
</protein>
<keyword evidence="10 11" id="KW-0539">Nucleus</keyword>
<dbReference type="Proteomes" id="UP000316621">
    <property type="component" value="Chromosome 6"/>
</dbReference>
<dbReference type="InterPro" id="IPR007808">
    <property type="entry name" value="Elf1"/>
</dbReference>
<keyword evidence="9 11" id="KW-0804">Transcription</keyword>
<dbReference type="GO" id="GO:0008023">
    <property type="term" value="C:transcription elongation factor complex"/>
    <property type="evidence" value="ECO:0007669"/>
    <property type="project" value="TreeGrafter"/>
</dbReference>
<gene>
    <name evidence="12" type="ORF">C5167_010051</name>
</gene>
<dbReference type="PANTHER" id="PTHR20934:SF0">
    <property type="entry name" value="TRANSCRIPTION ELONGATION FACTOR 1 HOMOLOG"/>
    <property type="match status" value="1"/>
</dbReference>
<dbReference type="Gene3D" id="2.20.25.190">
    <property type="match status" value="1"/>
</dbReference>
<name>A0A4Y7JZ44_PAPSO</name>
<evidence type="ECO:0000313" key="12">
    <source>
        <dbReference type="EMBL" id="RZC66353.1"/>
    </source>
</evidence>
<evidence type="ECO:0000256" key="7">
    <source>
        <dbReference type="ARBA" id="ARBA00022833"/>
    </source>
</evidence>
<evidence type="ECO:0000313" key="13">
    <source>
        <dbReference type="Proteomes" id="UP000316621"/>
    </source>
</evidence>
<dbReference type="OMA" id="CWVCKES"/>
<comment type="subcellular location">
    <subcellularLocation>
        <location evidence="2 11">Nucleus</location>
    </subcellularLocation>
</comment>
<evidence type="ECO:0000256" key="4">
    <source>
        <dbReference type="ARBA" id="ARBA00014973"/>
    </source>
</evidence>
<evidence type="ECO:0000256" key="6">
    <source>
        <dbReference type="ARBA" id="ARBA00022771"/>
    </source>
</evidence>
<comment type="function">
    <text evidence="1 11">Transcription elongation factor implicated in the maintenance of proper chromatin structure in actively transcribed regions.</text>
</comment>
<dbReference type="AlphaFoldDB" id="A0A4Y7JZ44"/>
<dbReference type="FunFam" id="2.20.25.190:FF:000001">
    <property type="entry name" value="Transcription elongation factor 1 homolog"/>
    <property type="match status" value="1"/>
</dbReference>
<dbReference type="SUPFAM" id="SSF57783">
    <property type="entry name" value="Zinc beta-ribbon"/>
    <property type="match status" value="1"/>
</dbReference>
<keyword evidence="8 11" id="KW-0805">Transcription regulation</keyword>
<keyword evidence="6 11" id="KW-0863">Zinc-finger</keyword>
<evidence type="ECO:0000256" key="1">
    <source>
        <dbReference type="ARBA" id="ARBA00003357"/>
    </source>
</evidence>
<dbReference type="GO" id="GO:0008270">
    <property type="term" value="F:zinc ion binding"/>
    <property type="evidence" value="ECO:0007669"/>
    <property type="project" value="UniProtKB-KW"/>
</dbReference>
<comment type="similarity">
    <text evidence="3 11">Belongs to the ELOF1 family.</text>
</comment>